<dbReference type="InterPro" id="IPR005532">
    <property type="entry name" value="SUMF_dom"/>
</dbReference>
<dbReference type="SUPFAM" id="SSF56436">
    <property type="entry name" value="C-type lectin-like"/>
    <property type="match status" value="1"/>
</dbReference>
<evidence type="ECO:0000259" key="5">
    <source>
        <dbReference type="Pfam" id="PF03781"/>
    </source>
</evidence>
<dbReference type="PANTHER" id="PTHR23150:SF36">
    <property type="entry name" value="HERCYNINE OXYGENASE"/>
    <property type="match status" value="1"/>
</dbReference>
<accession>A0ABQ2EFR2</accession>
<dbReference type="InterPro" id="IPR034660">
    <property type="entry name" value="DinB/YfiT-like"/>
</dbReference>
<sequence>MPASQAAHADAPSPGDATPDLRRRYADVRGRTCALAAPLSPEDAQLQSMPEASPAKWHLAHTTWFFARFVLDDPAVIPEGWDYLFNSYYVGAGERHARTLRGLVSRPSLHEVLAWRDEVDARVLRGLEDGRFDAAACDVLVLGMHHEQQHQELLLTDIKHALWCNPLKPAYRSDLPWPRLAAAGGPGPLRWLRREEAIVETGAPPWPANAAPFVYDNETPRHRVLLPAHALAERPVSNADFAAFVADGGYRTPGLWLSDGWDTAQREGWTRPLYWHEDGVREFTLGGWRERDPHAPVCHLSHYEADACARWAGARLPTEAEWEAAAAGRRIEGNFADAGAPLHPVATAVANADAGTPSASVPSHPLGLFGDTWEWTGSAYAPYPGFRPLPGTLGEYNGKFMSGQLVLRGGSCATPAGHARASYRNFFAPHARWQFSGLRLAKDID</sequence>
<keyword evidence="1" id="KW-0560">Oxidoreductase</keyword>
<dbReference type="InterPro" id="IPR051043">
    <property type="entry name" value="Sulfatase_Mod_Factor_Kinase"/>
</dbReference>
<dbReference type="InterPro" id="IPR016187">
    <property type="entry name" value="CTDL_fold"/>
</dbReference>
<feature type="domain" description="DinB-like" evidence="6">
    <location>
        <begin position="26"/>
        <end position="152"/>
    </location>
</feature>
<evidence type="ECO:0000256" key="2">
    <source>
        <dbReference type="ARBA" id="ARBA00023004"/>
    </source>
</evidence>
<reference evidence="8" key="1">
    <citation type="journal article" date="2019" name="Int. J. Syst. Evol. Microbiol.">
        <title>The Global Catalogue of Microorganisms (GCM) 10K type strain sequencing project: providing services to taxonomists for standard genome sequencing and annotation.</title>
        <authorList>
            <consortium name="The Broad Institute Genomics Platform"/>
            <consortium name="The Broad Institute Genome Sequencing Center for Infectious Disease"/>
            <person name="Wu L."/>
            <person name="Ma J."/>
        </authorList>
    </citation>
    <scope>NUCLEOTIDE SEQUENCE [LARGE SCALE GENOMIC DNA]</scope>
    <source>
        <strain evidence="8">CGMCC 1.8985</strain>
    </source>
</reference>
<evidence type="ECO:0000256" key="4">
    <source>
        <dbReference type="SAM" id="MobiDB-lite"/>
    </source>
</evidence>
<name>A0ABQ2EFR2_9GAMM</name>
<dbReference type="InterPro" id="IPR017806">
    <property type="entry name" value="EgtB"/>
</dbReference>
<keyword evidence="2" id="KW-0408">Iron</keyword>
<dbReference type="RefSeq" id="WP_132986901.1">
    <property type="nucleotide sequence ID" value="NZ_BMME01000001.1"/>
</dbReference>
<dbReference type="Gene3D" id="3.90.1580.10">
    <property type="entry name" value="paralog of FGE (formylglycine-generating enzyme)"/>
    <property type="match status" value="1"/>
</dbReference>
<dbReference type="NCBIfam" id="TIGR03440">
    <property type="entry name" value="egtB_TIGR03440"/>
    <property type="match status" value="1"/>
</dbReference>
<evidence type="ECO:0000313" key="8">
    <source>
        <dbReference type="Proteomes" id="UP000599009"/>
    </source>
</evidence>
<protein>
    <submittedName>
        <fullName evidence="7">Ergothioneine biosynthesis protein EgtB</fullName>
    </submittedName>
</protein>
<evidence type="ECO:0000256" key="1">
    <source>
        <dbReference type="ARBA" id="ARBA00023002"/>
    </source>
</evidence>
<proteinExistence type="predicted"/>
<feature type="domain" description="Sulfatase-modifying factor enzyme-like" evidence="5">
    <location>
        <begin position="212"/>
        <end position="442"/>
    </location>
</feature>
<dbReference type="InterPro" id="IPR042095">
    <property type="entry name" value="SUMF_sf"/>
</dbReference>
<evidence type="ECO:0000256" key="3">
    <source>
        <dbReference type="ARBA" id="ARBA00037882"/>
    </source>
</evidence>
<dbReference type="Pfam" id="PF12867">
    <property type="entry name" value="DinB_2"/>
    <property type="match status" value="1"/>
</dbReference>
<organism evidence="7 8">
    <name type="scientific">Luteimonas terricola</name>
    <dbReference type="NCBI Taxonomy" id="645597"/>
    <lineage>
        <taxon>Bacteria</taxon>
        <taxon>Pseudomonadati</taxon>
        <taxon>Pseudomonadota</taxon>
        <taxon>Gammaproteobacteria</taxon>
        <taxon>Lysobacterales</taxon>
        <taxon>Lysobacteraceae</taxon>
        <taxon>Luteimonas</taxon>
    </lineage>
</organism>
<feature type="region of interest" description="Disordered" evidence="4">
    <location>
        <begin position="1"/>
        <end position="21"/>
    </location>
</feature>
<evidence type="ECO:0000259" key="6">
    <source>
        <dbReference type="Pfam" id="PF12867"/>
    </source>
</evidence>
<evidence type="ECO:0000313" key="7">
    <source>
        <dbReference type="EMBL" id="GGK09945.1"/>
    </source>
</evidence>
<comment type="caution">
    <text evidence="7">The sequence shown here is derived from an EMBL/GenBank/DDBJ whole genome shotgun (WGS) entry which is preliminary data.</text>
</comment>
<gene>
    <name evidence="7" type="ORF">GCM10011394_19260</name>
</gene>
<keyword evidence="8" id="KW-1185">Reference proteome</keyword>
<dbReference type="Proteomes" id="UP000599009">
    <property type="component" value="Unassembled WGS sequence"/>
</dbReference>
<comment type="pathway">
    <text evidence="3">Amino-acid biosynthesis; ergothioneine biosynthesis.</text>
</comment>
<dbReference type="InterPro" id="IPR024775">
    <property type="entry name" value="DinB-like"/>
</dbReference>
<dbReference type="PANTHER" id="PTHR23150">
    <property type="entry name" value="SULFATASE MODIFYING FACTOR 1, 2"/>
    <property type="match status" value="1"/>
</dbReference>
<dbReference type="EMBL" id="BMME01000001">
    <property type="protein sequence ID" value="GGK09945.1"/>
    <property type="molecule type" value="Genomic_DNA"/>
</dbReference>
<dbReference type="SUPFAM" id="SSF109854">
    <property type="entry name" value="DinB/YfiT-like putative metalloenzymes"/>
    <property type="match status" value="1"/>
</dbReference>
<dbReference type="Pfam" id="PF03781">
    <property type="entry name" value="FGE-sulfatase"/>
    <property type="match status" value="1"/>
</dbReference>